<evidence type="ECO:0000313" key="4">
    <source>
        <dbReference type="Proteomes" id="UP000245461"/>
    </source>
</evidence>
<dbReference type="Gene3D" id="3.40.50.12710">
    <property type="match status" value="1"/>
</dbReference>
<protein>
    <submittedName>
        <fullName evidence="3">Methyltransferase</fullName>
    </submittedName>
</protein>
<dbReference type="PANTHER" id="PTHR12049">
    <property type="entry name" value="PROTEIN ARGININE METHYLTRANSFERASE NDUFAF7, MITOCHONDRIAL"/>
    <property type="match status" value="1"/>
</dbReference>
<gene>
    <name evidence="3" type="ORF">DKG74_01265</name>
</gene>
<reference evidence="3 4" key="1">
    <citation type="submission" date="2018-05" db="EMBL/GenBank/DDBJ databases">
        <title>Zavarzinia sp. HR-AS.</title>
        <authorList>
            <person name="Lee Y."/>
            <person name="Jeon C.O."/>
        </authorList>
    </citation>
    <scope>NUCLEOTIDE SEQUENCE [LARGE SCALE GENOMIC DNA]</scope>
    <source>
        <strain evidence="3 4">HR-AS</strain>
    </source>
</reference>
<evidence type="ECO:0000256" key="1">
    <source>
        <dbReference type="ARBA" id="ARBA00022603"/>
    </source>
</evidence>
<dbReference type="OrthoDB" id="9794208at2"/>
<dbReference type="Pfam" id="PF02636">
    <property type="entry name" value="Methyltransf_28"/>
    <property type="match status" value="1"/>
</dbReference>
<keyword evidence="2 3" id="KW-0808">Transferase</keyword>
<sequence>MTPLGRLLARRIAAEGPLSIAEVMAQALAHEAHGYYQVQEPFGSAGDFITAPEISQMFGEVLGLWLGAVWQSMGSPARAILGELGPGRGTLMADARRALAHVPGFPLAAPVHLVETSPRLRRIQAETIKAPVIHHDAIDSLPVDAPLLLLANEFFDALPIRQAVFADGGFHERMVGLDGEDRLTFGLAPEALAPGLLPPHEIAEAGAVLEWSPASIAIAAELGRRLAAQGGVLLAIDYGAAHRGFADTLQAVSRHRYADVLSTLGEADLTAHVNFAHLAAAATAQGATAFGPLTQGALLRGLGIDLRAQRLAAAHPEAAERVLAAHRRLTASDQMGSLFKALALTGAATPPPPLFDAIR</sequence>
<name>A0A317EH34_9PROT</name>
<dbReference type="EMBL" id="QGLE01000001">
    <property type="protein sequence ID" value="PWR25624.1"/>
    <property type="molecule type" value="Genomic_DNA"/>
</dbReference>
<dbReference type="InterPro" id="IPR038375">
    <property type="entry name" value="NDUFAF7_sf"/>
</dbReference>
<evidence type="ECO:0000256" key="2">
    <source>
        <dbReference type="ARBA" id="ARBA00022679"/>
    </source>
</evidence>
<accession>A0A317EH34</accession>
<proteinExistence type="predicted"/>
<dbReference type="InterPro" id="IPR003788">
    <property type="entry name" value="NDUFAF7"/>
</dbReference>
<dbReference type="Proteomes" id="UP000245461">
    <property type="component" value="Unassembled WGS sequence"/>
</dbReference>
<dbReference type="RefSeq" id="WP_109901790.1">
    <property type="nucleotide sequence ID" value="NZ_QGLE01000001.1"/>
</dbReference>
<keyword evidence="1 3" id="KW-0489">Methyltransferase</keyword>
<dbReference type="PANTHER" id="PTHR12049:SF7">
    <property type="entry name" value="PROTEIN ARGININE METHYLTRANSFERASE NDUFAF7, MITOCHONDRIAL"/>
    <property type="match status" value="1"/>
</dbReference>
<dbReference type="AlphaFoldDB" id="A0A317EH34"/>
<dbReference type="GO" id="GO:0035243">
    <property type="term" value="F:protein-arginine omega-N symmetric methyltransferase activity"/>
    <property type="evidence" value="ECO:0007669"/>
    <property type="project" value="TreeGrafter"/>
</dbReference>
<dbReference type="InterPro" id="IPR029063">
    <property type="entry name" value="SAM-dependent_MTases_sf"/>
</dbReference>
<comment type="caution">
    <text evidence="3">The sequence shown here is derived from an EMBL/GenBank/DDBJ whole genome shotgun (WGS) entry which is preliminary data.</text>
</comment>
<organism evidence="3 4">
    <name type="scientific">Zavarzinia aquatilis</name>
    <dbReference type="NCBI Taxonomy" id="2211142"/>
    <lineage>
        <taxon>Bacteria</taxon>
        <taxon>Pseudomonadati</taxon>
        <taxon>Pseudomonadota</taxon>
        <taxon>Alphaproteobacteria</taxon>
        <taxon>Rhodospirillales</taxon>
        <taxon>Zavarziniaceae</taxon>
        <taxon>Zavarzinia</taxon>
    </lineage>
</organism>
<keyword evidence="4" id="KW-1185">Reference proteome</keyword>
<dbReference type="GO" id="GO:0032259">
    <property type="term" value="P:methylation"/>
    <property type="evidence" value="ECO:0007669"/>
    <property type="project" value="UniProtKB-KW"/>
</dbReference>
<evidence type="ECO:0000313" key="3">
    <source>
        <dbReference type="EMBL" id="PWR25624.1"/>
    </source>
</evidence>
<dbReference type="SUPFAM" id="SSF53335">
    <property type="entry name" value="S-adenosyl-L-methionine-dependent methyltransferases"/>
    <property type="match status" value="1"/>
</dbReference>